<evidence type="ECO:0000256" key="1">
    <source>
        <dbReference type="SAM" id="MobiDB-lite"/>
    </source>
</evidence>
<organism evidence="2 3">
    <name type="scientific">candidate division MSBL1 archaeon SCGC-AAA259D18</name>
    <dbReference type="NCBI Taxonomy" id="1698262"/>
    <lineage>
        <taxon>Archaea</taxon>
        <taxon>Methanobacteriati</taxon>
        <taxon>Methanobacteriota</taxon>
        <taxon>candidate division MSBL1</taxon>
    </lineage>
</organism>
<dbReference type="AlphaFoldDB" id="A0A133UCL3"/>
<gene>
    <name evidence="2" type="ORF">AKJ63_00440</name>
</gene>
<feature type="compositionally biased region" description="Acidic residues" evidence="1">
    <location>
        <begin position="54"/>
        <end position="76"/>
    </location>
</feature>
<evidence type="ECO:0000313" key="3">
    <source>
        <dbReference type="Proteomes" id="UP000070195"/>
    </source>
</evidence>
<sequence>MTNQTERLPSGIVKFTISKEELKDILSEKYDTDVESVSFEEVGVSINLPIPEKEEMEEGFEEETEEEGEEGESSFY</sequence>
<name>A0A133UCL3_9EURY</name>
<keyword evidence="3" id="KW-1185">Reference proteome</keyword>
<comment type="caution">
    <text evidence="2">The sequence shown here is derived from an EMBL/GenBank/DDBJ whole genome shotgun (WGS) entry which is preliminary data.</text>
</comment>
<feature type="region of interest" description="Disordered" evidence="1">
    <location>
        <begin position="48"/>
        <end position="76"/>
    </location>
</feature>
<evidence type="ECO:0000313" key="2">
    <source>
        <dbReference type="EMBL" id="KXA91908.1"/>
    </source>
</evidence>
<proteinExistence type="predicted"/>
<dbReference type="EMBL" id="LHXM01000006">
    <property type="protein sequence ID" value="KXA91908.1"/>
    <property type="molecule type" value="Genomic_DNA"/>
</dbReference>
<reference evidence="2 3" key="1">
    <citation type="journal article" date="2016" name="Sci. Rep.">
        <title>Metabolic traits of an uncultured archaeal lineage -MSBL1- from brine pools of the Red Sea.</title>
        <authorList>
            <person name="Mwirichia R."/>
            <person name="Alam I."/>
            <person name="Rashid M."/>
            <person name="Vinu M."/>
            <person name="Ba-Alawi W."/>
            <person name="Anthony Kamau A."/>
            <person name="Kamanda Ngugi D."/>
            <person name="Goker M."/>
            <person name="Klenk H.P."/>
            <person name="Bajic V."/>
            <person name="Stingl U."/>
        </authorList>
    </citation>
    <scope>NUCLEOTIDE SEQUENCE [LARGE SCALE GENOMIC DNA]</scope>
    <source>
        <strain evidence="2">SCGC-AAA259D18</strain>
    </source>
</reference>
<protein>
    <submittedName>
        <fullName evidence="2">Uncharacterized protein</fullName>
    </submittedName>
</protein>
<accession>A0A133UCL3</accession>
<dbReference type="Proteomes" id="UP000070195">
    <property type="component" value="Unassembled WGS sequence"/>
</dbReference>